<dbReference type="InterPro" id="IPR011063">
    <property type="entry name" value="TilS/TtcA_N"/>
</dbReference>
<dbReference type="NCBIfam" id="TIGR02432">
    <property type="entry name" value="lysidine_TilS_N"/>
    <property type="match status" value="1"/>
</dbReference>
<accession>S0FKR7</accession>
<sequence>MLKQQVLDTIKKNDLIKYGDGIVVGISGGYDSVCLLHILYSIAEEFSLKLYPVHINHMLRGQEAMRDEDFVLAFCARMGLDATAVRIDIAQKARNEKISLEEAGRNARYETFKRIAAEKSANKIAVAHSRNDQAETLLMRIFRGTGPEGLKGIEYKRDNIIRPLLDADRAQIEEYVGSNGLKAITDSSNLHTDYFRNRIRLNVLPEINKAVGTDITENLLRLSKIIVADEDFLRYNSELYYEKAVLVKRESFIELDLRVLAPLHRAVGSRVLRQAFIDASGIATGLEYVHVEKLLQLVSDGRTGAGLDLPLGYRVVKSYNSITIQKQEDEKTEKFEYCLKLPGHTEINILNSRINSEILNFNNTEQCKAFIGRQKGIYKEFFDFEKIKNKLDINKDFQPVVRNRRDGDIFKPLKANGTKKLKEYFIDIKIPKNRRDGFPLIAINKEIIWIIGNKTSDNYKVTDNTKSVLMISYEQLD</sequence>
<dbReference type="RefSeq" id="WP_004625179.1">
    <property type="nucleotide sequence ID" value="NZ_AORV01000027.1"/>
</dbReference>
<gene>
    <name evidence="8" type="primary">tilS</name>
    <name evidence="10" type="ORF">CTER_1583</name>
</gene>
<evidence type="ECO:0000313" key="11">
    <source>
        <dbReference type="Proteomes" id="UP000014155"/>
    </source>
</evidence>
<dbReference type="Gene3D" id="3.40.50.620">
    <property type="entry name" value="HUPs"/>
    <property type="match status" value="1"/>
</dbReference>
<evidence type="ECO:0000256" key="5">
    <source>
        <dbReference type="ARBA" id="ARBA00022741"/>
    </source>
</evidence>
<dbReference type="SMART" id="SM00977">
    <property type="entry name" value="TilS_C"/>
    <property type="match status" value="1"/>
</dbReference>
<dbReference type="InterPro" id="IPR020825">
    <property type="entry name" value="Phe-tRNA_synthase-like_B3/B4"/>
</dbReference>
<dbReference type="GO" id="GO:0005737">
    <property type="term" value="C:cytoplasm"/>
    <property type="evidence" value="ECO:0007669"/>
    <property type="project" value="UniProtKB-SubCell"/>
</dbReference>
<dbReference type="SUPFAM" id="SSF82829">
    <property type="entry name" value="MesJ substrate recognition domain-like"/>
    <property type="match status" value="1"/>
</dbReference>
<evidence type="ECO:0000256" key="1">
    <source>
        <dbReference type="ARBA" id="ARBA00004496"/>
    </source>
</evidence>
<dbReference type="PANTHER" id="PTHR43033">
    <property type="entry name" value="TRNA(ILE)-LYSIDINE SYNTHASE-RELATED"/>
    <property type="match status" value="1"/>
</dbReference>
<name>S0FKR7_RUMCE</name>
<keyword evidence="11" id="KW-1185">Reference proteome</keyword>
<dbReference type="EMBL" id="AORV01000027">
    <property type="protein sequence ID" value="EMS72462.1"/>
    <property type="molecule type" value="Genomic_DNA"/>
</dbReference>
<keyword evidence="2 8" id="KW-0963">Cytoplasm</keyword>
<comment type="domain">
    <text evidence="8">The N-terminal region contains the highly conserved SGGXDS motif, predicted to be a P-loop motif involved in ATP binding.</text>
</comment>
<keyword evidence="4 8" id="KW-0819">tRNA processing</keyword>
<dbReference type="Gene3D" id="3.50.40.10">
    <property type="entry name" value="Phenylalanyl-trna Synthetase, Chain B, domain 3"/>
    <property type="match status" value="1"/>
</dbReference>
<dbReference type="Proteomes" id="UP000014155">
    <property type="component" value="Unassembled WGS sequence"/>
</dbReference>
<dbReference type="eggNOG" id="COG0037">
    <property type="taxonomic scope" value="Bacteria"/>
</dbReference>
<dbReference type="SUPFAM" id="SSF56037">
    <property type="entry name" value="PheT/TilS domain"/>
    <property type="match status" value="1"/>
</dbReference>
<dbReference type="PATRIC" id="fig|1195236.3.peg.1910"/>
<comment type="catalytic activity">
    <reaction evidence="7 8">
        <text>cytidine(34) in tRNA(Ile2) + L-lysine + ATP = lysidine(34) in tRNA(Ile2) + AMP + diphosphate + H(+)</text>
        <dbReference type="Rhea" id="RHEA:43744"/>
        <dbReference type="Rhea" id="RHEA-COMP:10625"/>
        <dbReference type="Rhea" id="RHEA-COMP:10670"/>
        <dbReference type="ChEBI" id="CHEBI:15378"/>
        <dbReference type="ChEBI" id="CHEBI:30616"/>
        <dbReference type="ChEBI" id="CHEBI:32551"/>
        <dbReference type="ChEBI" id="CHEBI:33019"/>
        <dbReference type="ChEBI" id="CHEBI:82748"/>
        <dbReference type="ChEBI" id="CHEBI:83665"/>
        <dbReference type="ChEBI" id="CHEBI:456215"/>
        <dbReference type="EC" id="6.3.4.19"/>
    </reaction>
</comment>
<dbReference type="PANTHER" id="PTHR43033:SF1">
    <property type="entry name" value="TRNA(ILE)-LYSIDINE SYNTHASE-RELATED"/>
    <property type="match status" value="1"/>
</dbReference>
<organism evidence="10 11">
    <name type="scientific">Ruminiclostridium cellobioparum subsp. termitidis CT1112</name>
    <dbReference type="NCBI Taxonomy" id="1195236"/>
    <lineage>
        <taxon>Bacteria</taxon>
        <taxon>Bacillati</taxon>
        <taxon>Bacillota</taxon>
        <taxon>Clostridia</taxon>
        <taxon>Eubacteriales</taxon>
        <taxon>Oscillospiraceae</taxon>
        <taxon>Ruminiclostridium</taxon>
    </lineage>
</organism>
<reference evidence="10 11" key="1">
    <citation type="journal article" date="2013" name="Genome Announc.">
        <title>Draft Genome Sequence of the Cellulolytic, Mesophilic, Anaerobic Bacterium Clostridium termitidis Strain CT1112 (DSM 5398).</title>
        <authorList>
            <person name="Lal S."/>
            <person name="Ramachandran U."/>
            <person name="Zhang X."/>
            <person name="Munir R."/>
            <person name="Sparling R."/>
            <person name="Levin D.B."/>
        </authorList>
    </citation>
    <scope>NUCLEOTIDE SEQUENCE [LARGE SCALE GENOMIC DNA]</scope>
    <source>
        <strain evidence="10 11">CT1112</strain>
    </source>
</reference>
<dbReference type="InterPro" id="IPR012094">
    <property type="entry name" value="tRNA_Ile_lys_synt"/>
</dbReference>
<dbReference type="EC" id="6.3.4.19" evidence="8"/>
<dbReference type="STRING" id="1195236.CTER_1583"/>
<dbReference type="InterPro" id="IPR014729">
    <property type="entry name" value="Rossmann-like_a/b/a_fold"/>
</dbReference>
<dbReference type="NCBIfam" id="TIGR02433">
    <property type="entry name" value="lysidine_TilS_C"/>
    <property type="match status" value="1"/>
</dbReference>
<feature type="binding site" evidence="8">
    <location>
        <begin position="27"/>
        <end position="32"/>
    </location>
    <ligand>
        <name>ATP</name>
        <dbReference type="ChEBI" id="CHEBI:30616"/>
    </ligand>
</feature>
<dbReference type="SUPFAM" id="SSF52402">
    <property type="entry name" value="Adenine nucleotide alpha hydrolases-like"/>
    <property type="match status" value="1"/>
</dbReference>
<evidence type="ECO:0000256" key="4">
    <source>
        <dbReference type="ARBA" id="ARBA00022694"/>
    </source>
</evidence>
<evidence type="ECO:0000256" key="6">
    <source>
        <dbReference type="ARBA" id="ARBA00022840"/>
    </source>
</evidence>
<evidence type="ECO:0000256" key="8">
    <source>
        <dbReference type="HAMAP-Rule" id="MF_01161"/>
    </source>
</evidence>
<keyword evidence="6 8" id="KW-0067">ATP-binding</keyword>
<dbReference type="InterPro" id="IPR012795">
    <property type="entry name" value="tRNA_Ile_lys_synt_N"/>
</dbReference>
<comment type="caution">
    <text evidence="10">The sequence shown here is derived from an EMBL/GenBank/DDBJ whole genome shotgun (WGS) entry which is preliminary data.</text>
</comment>
<dbReference type="GO" id="GO:0006400">
    <property type="term" value="P:tRNA modification"/>
    <property type="evidence" value="ECO:0007669"/>
    <property type="project" value="UniProtKB-UniRule"/>
</dbReference>
<dbReference type="CDD" id="cd01992">
    <property type="entry name" value="TilS_N"/>
    <property type="match status" value="1"/>
</dbReference>
<dbReference type="InterPro" id="IPR012796">
    <property type="entry name" value="Lysidine-tRNA-synth_C"/>
</dbReference>
<evidence type="ECO:0000259" key="9">
    <source>
        <dbReference type="SMART" id="SM00977"/>
    </source>
</evidence>
<keyword evidence="5 8" id="KW-0547">Nucleotide-binding</keyword>
<evidence type="ECO:0000256" key="2">
    <source>
        <dbReference type="ARBA" id="ARBA00022490"/>
    </source>
</evidence>
<protein>
    <recommendedName>
        <fullName evidence="8">tRNA(Ile)-lysidine synthase</fullName>
        <ecNumber evidence="8">6.3.4.19</ecNumber>
    </recommendedName>
    <alternativeName>
        <fullName evidence="8">tRNA(Ile)-2-lysyl-cytidine synthase</fullName>
    </alternativeName>
    <alternativeName>
        <fullName evidence="8">tRNA(Ile)-lysidine synthetase</fullName>
    </alternativeName>
</protein>
<dbReference type="Gene3D" id="1.20.59.20">
    <property type="match status" value="1"/>
</dbReference>
<dbReference type="Pfam" id="PF01171">
    <property type="entry name" value="ATP_bind_3"/>
    <property type="match status" value="1"/>
</dbReference>
<keyword evidence="3 8" id="KW-0436">Ligase</keyword>
<evidence type="ECO:0000313" key="10">
    <source>
        <dbReference type="EMBL" id="EMS72462.1"/>
    </source>
</evidence>
<comment type="function">
    <text evidence="8">Ligates lysine onto the cytidine present at position 34 of the AUA codon-specific tRNA(Ile) that contains the anticodon CAU, in an ATP-dependent manner. Cytidine is converted to lysidine, thus changing the amino acid specificity of the tRNA from methionine to isoleucine.</text>
</comment>
<comment type="subcellular location">
    <subcellularLocation>
        <location evidence="1 8">Cytoplasm</location>
    </subcellularLocation>
</comment>
<dbReference type="AlphaFoldDB" id="S0FKR7"/>
<dbReference type="GO" id="GO:0032267">
    <property type="term" value="F:tRNA(Ile)-lysidine synthase activity"/>
    <property type="evidence" value="ECO:0007669"/>
    <property type="project" value="UniProtKB-EC"/>
</dbReference>
<evidence type="ECO:0000256" key="7">
    <source>
        <dbReference type="ARBA" id="ARBA00048539"/>
    </source>
</evidence>
<proteinExistence type="inferred from homology"/>
<dbReference type="GO" id="GO:0005524">
    <property type="term" value="F:ATP binding"/>
    <property type="evidence" value="ECO:0007669"/>
    <property type="project" value="UniProtKB-UniRule"/>
</dbReference>
<evidence type="ECO:0000256" key="3">
    <source>
        <dbReference type="ARBA" id="ARBA00022598"/>
    </source>
</evidence>
<dbReference type="HAMAP" id="MF_01161">
    <property type="entry name" value="tRNA_Ile_lys_synt"/>
    <property type="match status" value="1"/>
</dbReference>
<comment type="similarity">
    <text evidence="8">Belongs to the tRNA(Ile)-lysidine synthase family.</text>
</comment>
<dbReference type="Pfam" id="PF11734">
    <property type="entry name" value="TilS_C"/>
    <property type="match status" value="1"/>
</dbReference>
<dbReference type="Pfam" id="PF09179">
    <property type="entry name" value="TilS"/>
    <property type="match status" value="1"/>
</dbReference>
<dbReference type="InterPro" id="IPR015262">
    <property type="entry name" value="tRNA_Ile_lys_synt_subst-bd"/>
</dbReference>
<feature type="domain" description="Lysidine-tRNA(Ile) synthetase C-terminal" evidence="9">
    <location>
        <begin position="399"/>
        <end position="471"/>
    </location>
</feature>